<organism evidence="1 2">
    <name type="scientific">Methanocorpusculum petauri</name>
    <dbReference type="NCBI Taxonomy" id="3002863"/>
    <lineage>
        <taxon>Archaea</taxon>
        <taxon>Methanobacteriati</taxon>
        <taxon>Methanobacteriota</taxon>
        <taxon>Stenosarchaea group</taxon>
        <taxon>Methanomicrobia</taxon>
        <taxon>Methanomicrobiales</taxon>
        <taxon>Methanocorpusculaceae</taxon>
        <taxon>Methanocorpusculum</taxon>
    </lineage>
</organism>
<gene>
    <name evidence="1" type="ORF">O0S10_00700</name>
</gene>
<protein>
    <submittedName>
        <fullName evidence="1">Uncharacterized protein</fullName>
    </submittedName>
</protein>
<sequence length="301" mass="34909">MLPDQKRNTEVTEKKSIYDFLSGEMNVTKEIYKLADLFERKDIVRVRHKYSIGTDISLEQWVAGLFLGWNGRGSYLTPNELKRDMEIADIKNKVPNELQTTLYLEYLLNMIQLFERERHLLKSQSVSIQTPVYQALIDNLSLLLSQLNLTTVQKERGITILVPESPVVTEAVEIVEKPDVKLAILEYNHITNRNNLSEKWKILQILAHDFEPRRNELEKTSEGKNLASDLGFLFNKLNIRHNNTEGKKAVPAIQNMPEKDLLEWYDTTYRLYLTAVLLHDYANDKKQQAKITALKAVVNPR</sequence>
<comment type="caution">
    <text evidence="1">The sequence shown here is derived from an EMBL/GenBank/DDBJ whole genome shotgun (WGS) entry which is preliminary data.</text>
</comment>
<dbReference type="EMBL" id="JAPTGB010000001">
    <property type="protein sequence ID" value="MCZ0859742.1"/>
    <property type="molecule type" value="Genomic_DNA"/>
</dbReference>
<proteinExistence type="predicted"/>
<dbReference type="Proteomes" id="UP001141422">
    <property type="component" value="Unassembled WGS sequence"/>
</dbReference>
<accession>A0ABT4IDD8</accession>
<evidence type="ECO:0000313" key="2">
    <source>
        <dbReference type="Proteomes" id="UP001141422"/>
    </source>
</evidence>
<keyword evidence="2" id="KW-1185">Reference proteome</keyword>
<name>A0ABT4IDD8_9EURY</name>
<reference evidence="1" key="1">
    <citation type="submission" date="2022-12" db="EMBL/GenBank/DDBJ databases">
        <title>Isolation and characterisation of novel Methanocorpusculum spp. from native Australian herbivores indicates the genus is ancestrally host-associated.</title>
        <authorList>
            <person name="Volmer J.G."/>
            <person name="Soo R.M."/>
            <person name="Evans P.N."/>
            <person name="Hoedt E.C."/>
            <person name="Astorga Alsina A.L."/>
            <person name="Woodcroft B.J."/>
            <person name="Tyson G.W."/>
            <person name="Hugenholtz P."/>
            <person name="Morrison M."/>
        </authorList>
    </citation>
    <scope>NUCLEOTIDE SEQUENCE</scope>
    <source>
        <strain evidence="1">MG</strain>
    </source>
</reference>
<dbReference type="RefSeq" id="WP_268923962.1">
    <property type="nucleotide sequence ID" value="NZ_JAPTGB010000001.1"/>
</dbReference>
<evidence type="ECO:0000313" key="1">
    <source>
        <dbReference type="EMBL" id="MCZ0859742.1"/>
    </source>
</evidence>